<gene>
    <name evidence="7" type="ORF">IRJ41_004403</name>
</gene>
<dbReference type="SMART" id="SM00408">
    <property type="entry name" value="IGc2"/>
    <property type="match status" value="2"/>
</dbReference>
<keyword evidence="8" id="KW-1185">Reference proteome</keyword>
<accession>A0A9W7T8B6</accession>
<dbReference type="PANTHER" id="PTHR11481:SF64">
    <property type="entry name" value="FC RECEPTOR-LIKE PROTEIN 4"/>
    <property type="match status" value="1"/>
</dbReference>
<dbReference type="AlphaFoldDB" id="A0A9W7T8B6"/>
<dbReference type="GO" id="GO:0006955">
    <property type="term" value="P:immune response"/>
    <property type="evidence" value="ECO:0007669"/>
    <property type="project" value="TreeGrafter"/>
</dbReference>
<dbReference type="InterPro" id="IPR050488">
    <property type="entry name" value="Ig_Fc_receptor"/>
</dbReference>
<dbReference type="InterPro" id="IPR036179">
    <property type="entry name" value="Ig-like_dom_sf"/>
</dbReference>
<dbReference type="SMART" id="SM00409">
    <property type="entry name" value="IG"/>
    <property type="match status" value="2"/>
</dbReference>
<feature type="chain" id="PRO_5040727273" description="Ig-like domain-containing protein" evidence="5">
    <location>
        <begin position="21"/>
        <end position="536"/>
    </location>
</feature>
<feature type="region of interest" description="Disordered" evidence="3">
    <location>
        <begin position="488"/>
        <end position="536"/>
    </location>
</feature>
<keyword evidence="4" id="KW-0472">Membrane</keyword>
<evidence type="ECO:0000256" key="4">
    <source>
        <dbReference type="SAM" id="Phobius"/>
    </source>
</evidence>
<keyword evidence="4" id="KW-1133">Transmembrane helix</keyword>
<evidence type="ECO:0000256" key="1">
    <source>
        <dbReference type="ARBA" id="ARBA00022729"/>
    </source>
</evidence>
<dbReference type="Proteomes" id="UP001059041">
    <property type="component" value="Linkage Group LG23"/>
</dbReference>
<comment type="caution">
    <text evidence="7">The sequence shown here is derived from an EMBL/GenBank/DDBJ whole genome shotgun (WGS) entry which is preliminary data.</text>
</comment>
<feature type="domain" description="Ig-like" evidence="6">
    <location>
        <begin position="22"/>
        <end position="94"/>
    </location>
</feature>
<dbReference type="GO" id="GO:0004888">
    <property type="term" value="F:transmembrane signaling receptor activity"/>
    <property type="evidence" value="ECO:0007669"/>
    <property type="project" value="TreeGrafter"/>
</dbReference>
<organism evidence="7 8">
    <name type="scientific">Triplophysa rosa</name>
    <name type="common">Cave loach</name>
    <dbReference type="NCBI Taxonomy" id="992332"/>
    <lineage>
        <taxon>Eukaryota</taxon>
        <taxon>Metazoa</taxon>
        <taxon>Chordata</taxon>
        <taxon>Craniata</taxon>
        <taxon>Vertebrata</taxon>
        <taxon>Euteleostomi</taxon>
        <taxon>Actinopterygii</taxon>
        <taxon>Neopterygii</taxon>
        <taxon>Teleostei</taxon>
        <taxon>Ostariophysi</taxon>
        <taxon>Cypriniformes</taxon>
        <taxon>Nemacheilidae</taxon>
        <taxon>Triplophysa</taxon>
    </lineage>
</organism>
<dbReference type="GO" id="GO:0007166">
    <property type="term" value="P:cell surface receptor signaling pathway"/>
    <property type="evidence" value="ECO:0007669"/>
    <property type="project" value="TreeGrafter"/>
</dbReference>
<feature type="compositionally biased region" description="Basic and acidic residues" evidence="3">
    <location>
        <begin position="520"/>
        <end position="536"/>
    </location>
</feature>
<dbReference type="OrthoDB" id="8954737at2759"/>
<sequence length="536" mass="59257">MKGFLLTLSVLLAFTRENNGKPNVVRLPRYPSVYVGDDVSLKCSGTSEPITWKFNGEKLPHHDSLMALTMVTPANNGKYNCESNGEESEAHNLVVLELEPYAQLSLPPGGAVIARGEARVLTLQVDEELDKWKCFSFRDNAGFVIHIMPDGTNVGRVYADLENAQRATFWCKEANSSHRSNVVTLMMTDRMVMLEPATPVLKEQALTLRCAVWGGAKVEQAKFYKNNTIIHTARNDIYTIPSATESHNGQYKCHAVYRFSHISREAAEKKDESDPQQIKVIDGPPAASLATKHETELECSCAACKADCSTYQWHHTDISKTRKRLDKADKTIRINEQGSYTCRANCGNGFSRFSNAHNYKAGEPGGGGSVVVILVAMIVFLGLIFIVMAVIIRRRHRNRTTGRIKDDGRKDKSGGDYEQIGLGNKAIYHTLAEASGQEKAEGGYEALKKTDDEKAVYHTLGAVEEPGQAQGQGGYEALQNVKAQVYQTLSSESGKPEGEAEGGYEQLPQKDVTVEENPYEELKADKQKKEASQEKE</sequence>
<feature type="transmembrane region" description="Helical" evidence="4">
    <location>
        <begin position="370"/>
        <end position="392"/>
    </location>
</feature>
<name>A0A9W7T8B6_TRIRA</name>
<protein>
    <recommendedName>
        <fullName evidence="6">Ig-like domain-containing protein</fullName>
    </recommendedName>
</protein>
<proteinExistence type="predicted"/>
<keyword evidence="4" id="KW-0812">Transmembrane</keyword>
<dbReference type="InterPro" id="IPR003599">
    <property type="entry name" value="Ig_sub"/>
</dbReference>
<dbReference type="Pfam" id="PF13895">
    <property type="entry name" value="Ig_2"/>
    <property type="match status" value="1"/>
</dbReference>
<reference evidence="7" key="1">
    <citation type="submission" date="2021-02" db="EMBL/GenBank/DDBJ databases">
        <title>Comparative genomics reveals that relaxation of natural selection precedes convergent phenotypic evolution of cavefish.</title>
        <authorList>
            <person name="Peng Z."/>
        </authorList>
    </citation>
    <scope>NUCLEOTIDE SEQUENCE</scope>
    <source>
        <tissue evidence="7">Muscle</tissue>
    </source>
</reference>
<dbReference type="GO" id="GO:0009897">
    <property type="term" value="C:external side of plasma membrane"/>
    <property type="evidence" value="ECO:0007669"/>
    <property type="project" value="TreeGrafter"/>
</dbReference>
<evidence type="ECO:0000256" key="5">
    <source>
        <dbReference type="SAM" id="SignalP"/>
    </source>
</evidence>
<evidence type="ECO:0000313" key="8">
    <source>
        <dbReference type="Proteomes" id="UP001059041"/>
    </source>
</evidence>
<dbReference type="InterPro" id="IPR013783">
    <property type="entry name" value="Ig-like_fold"/>
</dbReference>
<dbReference type="SUPFAM" id="SSF48726">
    <property type="entry name" value="Immunoglobulin"/>
    <property type="match status" value="1"/>
</dbReference>
<evidence type="ECO:0000259" key="6">
    <source>
        <dbReference type="PROSITE" id="PS50835"/>
    </source>
</evidence>
<dbReference type="InterPro" id="IPR003598">
    <property type="entry name" value="Ig_sub2"/>
</dbReference>
<dbReference type="EMBL" id="JAFHDT010000023">
    <property type="protein sequence ID" value="KAI7792329.1"/>
    <property type="molecule type" value="Genomic_DNA"/>
</dbReference>
<feature type="domain" description="Ig-like" evidence="6">
    <location>
        <begin position="275"/>
        <end position="345"/>
    </location>
</feature>
<feature type="signal peptide" evidence="5">
    <location>
        <begin position="1"/>
        <end position="20"/>
    </location>
</feature>
<evidence type="ECO:0000313" key="7">
    <source>
        <dbReference type="EMBL" id="KAI7792329.1"/>
    </source>
</evidence>
<dbReference type="InterPro" id="IPR007110">
    <property type="entry name" value="Ig-like_dom"/>
</dbReference>
<evidence type="ECO:0000256" key="2">
    <source>
        <dbReference type="ARBA" id="ARBA00023157"/>
    </source>
</evidence>
<evidence type="ECO:0000256" key="3">
    <source>
        <dbReference type="SAM" id="MobiDB-lite"/>
    </source>
</evidence>
<keyword evidence="1 5" id="KW-0732">Signal</keyword>
<dbReference type="Gene3D" id="2.60.40.10">
    <property type="entry name" value="Immunoglobulins"/>
    <property type="match status" value="2"/>
</dbReference>
<keyword evidence="2" id="KW-1015">Disulfide bond</keyword>
<dbReference type="PROSITE" id="PS50835">
    <property type="entry name" value="IG_LIKE"/>
    <property type="match status" value="2"/>
</dbReference>
<dbReference type="PANTHER" id="PTHR11481">
    <property type="entry name" value="IMMUNOGLOBULIN FC RECEPTOR"/>
    <property type="match status" value="1"/>
</dbReference>